<dbReference type="Pfam" id="PF00440">
    <property type="entry name" value="TetR_N"/>
    <property type="match status" value="1"/>
</dbReference>
<dbReference type="Gene3D" id="1.10.357.10">
    <property type="entry name" value="Tetracycline Repressor, domain 2"/>
    <property type="match status" value="1"/>
</dbReference>
<evidence type="ECO:0000256" key="2">
    <source>
        <dbReference type="PROSITE-ProRule" id="PRU00335"/>
    </source>
</evidence>
<protein>
    <submittedName>
        <fullName evidence="4">TetR/AcrR family transcriptional regulator</fullName>
    </submittedName>
</protein>
<gene>
    <name evidence="4" type="ORF">P4H66_19125</name>
</gene>
<dbReference type="PROSITE" id="PS50977">
    <property type="entry name" value="HTH_TETR_2"/>
    <property type="match status" value="1"/>
</dbReference>
<dbReference type="RefSeq" id="WP_326089599.1">
    <property type="nucleotide sequence ID" value="NZ_JARLKZ010000014.1"/>
</dbReference>
<dbReference type="SUPFAM" id="SSF48498">
    <property type="entry name" value="Tetracyclin repressor-like, C-terminal domain"/>
    <property type="match status" value="1"/>
</dbReference>
<feature type="domain" description="HTH tetR-type" evidence="3">
    <location>
        <begin position="14"/>
        <end position="74"/>
    </location>
</feature>
<dbReference type="SUPFAM" id="SSF46689">
    <property type="entry name" value="Homeodomain-like"/>
    <property type="match status" value="1"/>
</dbReference>
<dbReference type="InterPro" id="IPR009057">
    <property type="entry name" value="Homeodomain-like_sf"/>
</dbReference>
<evidence type="ECO:0000256" key="1">
    <source>
        <dbReference type="ARBA" id="ARBA00023125"/>
    </source>
</evidence>
<dbReference type="EMBL" id="JARLKZ010000014">
    <property type="protein sequence ID" value="MEC0241932.1"/>
    <property type="molecule type" value="Genomic_DNA"/>
</dbReference>
<reference evidence="4 5" key="1">
    <citation type="submission" date="2023-03" db="EMBL/GenBank/DDBJ databases">
        <title>Bacillus Genome Sequencing.</title>
        <authorList>
            <person name="Dunlap C."/>
        </authorList>
    </citation>
    <scope>NUCLEOTIDE SEQUENCE [LARGE SCALE GENOMIC DNA]</scope>
    <source>
        <strain evidence="4 5">BD-525</strain>
    </source>
</reference>
<keyword evidence="5" id="KW-1185">Reference proteome</keyword>
<proteinExistence type="predicted"/>
<comment type="caution">
    <text evidence="4">The sequence shown here is derived from an EMBL/GenBank/DDBJ whole genome shotgun (WGS) entry which is preliminary data.</text>
</comment>
<dbReference type="PANTHER" id="PTHR30055">
    <property type="entry name" value="HTH-TYPE TRANSCRIPTIONAL REGULATOR RUTR"/>
    <property type="match status" value="1"/>
</dbReference>
<dbReference type="InterPro" id="IPR001647">
    <property type="entry name" value="HTH_TetR"/>
</dbReference>
<evidence type="ECO:0000259" key="3">
    <source>
        <dbReference type="PROSITE" id="PS50977"/>
    </source>
</evidence>
<sequence length="196" mass="21910">MSPLKKEQLAQIRDERKSQIQQAALKLFARRGFAGTKTSMIAAEAGVSEGLIYRYFTSKDELFTSIIRELMEEGQRETGNVPSLPGTPYEQIKALTENMLSENKLAFMLILRAVRSLDAIPKDAADIIKEHSADAMIAPLIPLFKQGQEAGELAEGDPQVLLHWYFHIVNALIIEEADGNPYGMPSSDMLMKMLKR</sequence>
<feature type="DNA-binding region" description="H-T-H motif" evidence="2">
    <location>
        <begin position="37"/>
        <end position="56"/>
    </location>
</feature>
<dbReference type="InterPro" id="IPR050109">
    <property type="entry name" value="HTH-type_TetR-like_transc_reg"/>
</dbReference>
<evidence type="ECO:0000313" key="4">
    <source>
        <dbReference type="EMBL" id="MEC0241932.1"/>
    </source>
</evidence>
<dbReference type="PRINTS" id="PR00455">
    <property type="entry name" value="HTHTETR"/>
</dbReference>
<dbReference type="Proteomes" id="UP001344632">
    <property type="component" value="Unassembled WGS sequence"/>
</dbReference>
<name>A0ABU6GS46_9BACL</name>
<dbReference type="InterPro" id="IPR036271">
    <property type="entry name" value="Tet_transcr_reg_TetR-rel_C_sf"/>
</dbReference>
<accession>A0ABU6GS46</accession>
<organism evidence="4 5">
    <name type="scientific">Paenibacillus dokdonensis</name>
    <dbReference type="NCBI Taxonomy" id="2567944"/>
    <lineage>
        <taxon>Bacteria</taxon>
        <taxon>Bacillati</taxon>
        <taxon>Bacillota</taxon>
        <taxon>Bacilli</taxon>
        <taxon>Bacillales</taxon>
        <taxon>Paenibacillaceae</taxon>
        <taxon>Paenibacillus</taxon>
    </lineage>
</organism>
<keyword evidence="1 2" id="KW-0238">DNA-binding</keyword>
<dbReference type="Gene3D" id="1.10.10.60">
    <property type="entry name" value="Homeodomain-like"/>
    <property type="match status" value="1"/>
</dbReference>
<evidence type="ECO:0000313" key="5">
    <source>
        <dbReference type="Proteomes" id="UP001344632"/>
    </source>
</evidence>